<evidence type="ECO:0008006" key="4">
    <source>
        <dbReference type="Google" id="ProtNLM"/>
    </source>
</evidence>
<reference evidence="2" key="2">
    <citation type="journal article" date="2021" name="PeerJ">
        <title>Extensive microbial diversity within the chicken gut microbiome revealed by metagenomics and culture.</title>
        <authorList>
            <person name="Gilroy R."/>
            <person name="Ravi A."/>
            <person name="Getino M."/>
            <person name="Pursley I."/>
            <person name="Horton D.L."/>
            <person name="Alikhan N.F."/>
            <person name="Baker D."/>
            <person name="Gharbi K."/>
            <person name="Hall N."/>
            <person name="Watson M."/>
            <person name="Adriaenssens E.M."/>
            <person name="Foster-Nyarko E."/>
            <person name="Jarju S."/>
            <person name="Secka A."/>
            <person name="Antonio M."/>
            <person name="Oren A."/>
            <person name="Chaudhuri R.R."/>
            <person name="La Ragione R."/>
            <person name="Hildebrand F."/>
            <person name="Pallen M.J."/>
        </authorList>
    </citation>
    <scope>NUCLEOTIDE SEQUENCE</scope>
    <source>
        <strain evidence="2">CHK152-2994</strain>
    </source>
</reference>
<dbReference type="PROSITE" id="PS51257">
    <property type="entry name" value="PROKAR_LIPOPROTEIN"/>
    <property type="match status" value="1"/>
</dbReference>
<reference evidence="2" key="1">
    <citation type="submission" date="2020-10" db="EMBL/GenBank/DDBJ databases">
        <authorList>
            <person name="Gilroy R."/>
        </authorList>
    </citation>
    <scope>NUCLEOTIDE SEQUENCE</scope>
    <source>
        <strain evidence="2">CHK152-2994</strain>
    </source>
</reference>
<proteinExistence type="predicted"/>
<name>A0A9D1FWR3_9BACT</name>
<organism evidence="2 3">
    <name type="scientific">Candidatus Scatenecus faecavium</name>
    <dbReference type="NCBI Taxonomy" id="2840915"/>
    <lineage>
        <taxon>Bacteria</taxon>
        <taxon>Candidatus Scatenecus</taxon>
    </lineage>
</organism>
<evidence type="ECO:0000313" key="3">
    <source>
        <dbReference type="Proteomes" id="UP000824139"/>
    </source>
</evidence>
<gene>
    <name evidence="2" type="ORF">IAD41_04620</name>
</gene>
<dbReference type="AlphaFoldDB" id="A0A9D1FWR3"/>
<evidence type="ECO:0000256" key="1">
    <source>
        <dbReference type="SAM" id="SignalP"/>
    </source>
</evidence>
<feature type="chain" id="PRO_5038526163" description="Lipoprotein" evidence="1">
    <location>
        <begin position="23"/>
        <end position="136"/>
    </location>
</feature>
<accession>A0A9D1FWR3</accession>
<evidence type="ECO:0000313" key="2">
    <source>
        <dbReference type="EMBL" id="HIS82871.1"/>
    </source>
</evidence>
<dbReference type="EMBL" id="DVJO01000098">
    <property type="protein sequence ID" value="HIS82871.1"/>
    <property type="molecule type" value="Genomic_DNA"/>
</dbReference>
<keyword evidence="1" id="KW-0732">Signal</keyword>
<feature type="signal peptide" evidence="1">
    <location>
        <begin position="1"/>
        <end position="22"/>
    </location>
</feature>
<protein>
    <recommendedName>
        <fullName evidence="4">Lipoprotein</fullName>
    </recommendedName>
</protein>
<sequence length="136" mass="15945">MKRFLTLASVFLIMFLTSACTADKPAILFNKYPITEDTVMGYGNLFKPNTRIYYLVLLPEKIRSRYIYLQIIKKDNKEGRLGYKIYYGKTVRLKDEQINYYDDYIVISEPGAYVMQIYSKDNPQKVLCVGQFFVGE</sequence>
<comment type="caution">
    <text evidence="2">The sequence shown here is derived from an EMBL/GenBank/DDBJ whole genome shotgun (WGS) entry which is preliminary data.</text>
</comment>
<dbReference type="Proteomes" id="UP000824139">
    <property type="component" value="Unassembled WGS sequence"/>
</dbReference>